<proteinExistence type="predicted"/>
<name>A0AB39AJ20_9CAUD</name>
<accession>A0AB39AJ20</accession>
<gene>
    <name evidence="1" type="ORF">P919_CDS0102</name>
</gene>
<dbReference type="EMBL" id="PP920682">
    <property type="protein sequence ID" value="XDG30657.1"/>
    <property type="molecule type" value="Genomic_DNA"/>
</dbReference>
<protein>
    <submittedName>
        <fullName evidence="1">Uncharacterized protein</fullName>
    </submittedName>
</protein>
<evidence type="ECO:0000313" key="1">
    <source>
        <dbReference type="EMBL" id="XDG30657.1"/>
    </source>
</evidence>
<sequence length="39" mass="4910">MEEPILVLEIEEIYAHRGVFFYHKNFWLLIHMLIIKFIY</sequence>
<organism evidence="1">
    <name type="scientific">Acinetobacter phage P919</name>
    <dbReference type="NCBI Taxonomy" id="3229763"/>
    <lineage>
        <taxon>Viruses</taxon>
        <taxon>Duplodnaviria</taxon>
        <taxon>Heunggongvirae</taxon>
        <taxon>Uroviricota</taxon>
        <taxon>Caudoviricetes</taxon>
        <taxon>Obolenskvirus</taxon>
    </lineage>
</organism>
<reference evidence="1" key="1">
    <citation type="submission" date="2024-06" db="EMBL/GenBank/DDBJ databases">
        <authorList>
            <person name="Zheng X."/>
            <person name="Zhang W."/>
        </authorList>
    </citation>
    <scope>NUCLEOTIDE SEQUENCE</scope>
</reference>